<sequence length="71" mass="8606">MSITRKFRIRTSDWKFLSISFPHASKEILSQNFELFKYADWNVYFLLNEFFVVWYNNHGFEQSSKGGTDRE</sequence>
<evidence type="ECO:0000313" key="2">
    <source>
        <dbReference type="Proteomes" id="UP000094570"/>
    </source>
</evidence>
<organism evidence="1 2">
    <name type="scientific">Fervidobacterium thailandense</name>
    <dbReference type="NCBI Taxonomy" id="1008305"/>
    <lineage>
        <taxon>Bacteria</taxon>
        <taxon>Thermotogati</taxon>
        <taxon>Thermotogota</taxon>
        <taxon>Thermotogae</taxon>
        <taxon>Thermotogales</taxon>
        <taxon>Fervidobacteriaceae</taxon>
        <taxon>Fervidobacterium</taxon>
    </lineage>
</organism>
<dbReference type="EMBL" id="LWAF01000015">
    <property type="protein sequence ID" value="ODN29901.1"/>
    <property type="molecule type" value="Genomic_DNA"/>
</dbReference>
<gene>
    <name evidence="1" type="ORF">A4H02_08190</name>
</gene>
<dbReference type="Proteomes" id="UP000094570">
    <property type="component" value="Unassembled WGS sequence"/>
</dbReference>
<evidence type="ECO:0000313" key="1">
    <source>
        <dbReference type="EMBL" id="ODN29901.1"/>
    </source>
</evidence>
<dbReference type="STRING" id="1008305.A4H02_08190"/>
<dbReference type="AlphaFoldDB" id="A0A1E3G0W9"/>
<protein>
    <submittedName>
        <fullName evidence="1">Uncharacterized protein</fullName>
    </submittedName>
</protein>
<proteinExistence type="predicted"/>
<comment type="caution">
    <text evidence="1">The sequence shown here is derived from an EMBL/GenBank/DDBJ whole genome shotgun (WGS) entry which is preliminary data.</text>
</comment>
<accession>A0A1E3G0W9</accession>
<name>A0A1E3G0W9_9BACT</name>
<reference evidence="2" key="1">
    <citation type="submission" date="2016-04" db="EMBL/GenBank/DDBJ databases">
        <title>The genome sequence project of a novel Fervidobacterium isolate from a hot spring in Thailand.</title>
        <authorList>
            <person name="Gonzalez J.M."/>
            <person name="Cuecas A."/>
            <person name="Kanoksilapatham W."/>
        </authorList>
    </citation>
    <scope>NUCLEOTIDE SEQUENCE [LARGE SCALE GENOMIC DNA]</scope>
    <source>
        <strain evidence="2">FC2004</strain>
    </source>
</reference>
<keyword evidence="2" id="KW-1185">Reference proteome</keyword>